<dbReference type="AlphaFoldDB" id="A0A9D4N065"/>
<reference evidence="1" key="2">
    <citation type="submission" date="2020-11" db="EMBL/GenBank/DDBJ databases">
        <authorList>
            <person name="McCartney M.A."/>
            <person name="Auch B."/>
            <person name="Kono T."/>
            <person name="Mallez S."/>
            <person name="Becker A."/>
            <person name="Gohl D.M."/>
            <person name="Silverstein K.A.T."/>
            <person name="Koren S."/>
            <person name="Bechman K.B."/>
            <person name="Herman A."/>
            <person name="Abrahante J.E."/>
            <person name="Garbe J."/>
        </authorList>
    </citation>
    <scope>NUCLEOTIDE SEQUENCE</scope>
    <source>
        <strain evidence="1">Duluth1</strain>
        <tissue evidence="1">Whole animal</tissue>
    </source>
</reference>
<name>A0A9D4N065_DREPO</name>
<protein>
    <submittedName>
        <fullName evidence="1">Uncharacterized protein</fullName>
    </submittedName>
</protein>
<organism evidence="1 2">
    <name type="scientific">Dreissena polymorpha</name>
    <name type="common">Zebra mussel</name>
    <name type="synonym">Mytilus polymorpha</name>
    <dbReference type="NCBI Taxonomy" id="45954"/>
    <lineage>
        <taxon>Eukaryota</taxon>
        <taxon>Metazoa</taxon>
        <taxon>Spiralia</taxon>
        <taxon>Lophotrochozoa</taxon>
        <taxon>Mollusca</taxon>
        <taxon>Bivalvia</taxon>
        <taxon>Autobranchia</taxon>
        <taxon>Heteroconchia</taxon>
        <taxon>Euheterodonta</taxon>
        <taxon>Imparidentia</taxon>
        <taxon>Neoheterodontei</taxon>
        <taxon>Myida</taxon>
        <taxon>Dreissenoidea</taxon>
        <taxon>Dreissenidae</taxon>
        <taxon>Dreissena</taxon>
    </lineage>
</organism>
<dbReference type="EMBL" id="JAIWYP010000001">
    <property type="protein sequence ID" value="KAH3884889.1"/>
    <property type="molecule type" value="Genomic_DNA"/>
</dbReference>
<comment type="caution">
    <text evidence="1">The sequence shown here is derived from an EMBL/GenBank/DDBJ whole genome shotgun (WGS) entry which is preliminary data.</text>
</comment>
<sequence>MPPLCQKTRQKLEVIPPKSHDGQHTLYPEIGAAYGHGYGFDTKPDWTIKKSNTQICQQVFVYLMSNQ</sequence>
<gene>
    <name evidence="1" type="ORF">DPMN_008875</name>
</gene>
<keyword evidence="2" id="KW-1185">Reference proteome</keyword>
<evidence type="ECO:0000313" key="2">
    <source>
        <dbReference type="Proteomes" id="UP000828390"/>
    </source>
</evidence>
<evidence type="ECO:0000313" key="1">
    <source>
        <dbReference type="EMBL" id="KAH3884889.1"/>
    </source>
</evidence>
<reference evidence="1" key="1">
    <citation type="journal article" date="2019" name="bioRxiv">
        <title>The Genome of the Zebra Mussel, Dreissena polymorpha: A Resource for Invasive Species Research.</title>
        <authorList>
            <person name="McCartney M.A."/>
            <person name="Auch B."/>
            <person name="Kono T."/>
            <person name="Mallez S."/>
            <person name="Zhang Y."/>
            <person name="Obille A."/>
            <person name="Becker A."/>
            <person name="Abrahante J.E."/>
            <person name="Garbe J."/>
            <person name="Badalamenti J.P."/>
            <person name="Herman A."/>
            <person name="Mangelson H."/>
            <person name="Liachko I."/>
            <person name="Sullivan S."/>
            <person name="Sone E.D."/>
            <person name="Koren S."/>
            <person name="Silverstein K.A.T."/>
            <person name="Beckman K.B."/>
            <person name="Gohl D.M."/>
        </authorList>
    </citation>
    <scope>NUCLEOTIDE SEQUENCE</scope>
    <source>
        <strain evidence="1">Duluth1</strain>
        <tissue evidence="1">Whole animal</tissue>
    </source>
</reference>
<dbReference type="Proteomes" id="UP000828390">
    <property type="component" value="Unassembled WGS sequence"/>
</dbReference>
<accession>A0A9D4N065</accession>
<proteinExistence type="predicted"/>